<sequence length="269" mass="30227">MKPSERALKVIAFEDRDKWQGTQHSGRMIDWTQWKTYLPELVCRCAEAAWKSGQVFFGIQFFGECWTSVNGNDNFAKYGEVSGAKRCEDSKLNDCNDLSTTACTGVANMNYVYQIVALRECNFDKDICGFEQDKNDTFDWTRLQGSTRSVDTGPTGDNTSGKGYYMYIEASQPRVQNDNAKISHMVTLSGQSCLKFSYHMYGSNIGTLRVTLSGGVIFEKGGDQGNVWKTFQTRLKGTGSRKLTFEGICGDDWRGDIAIDDVMIYDCQV</sequence>
<accession>A0A9W9YU42</accession>
<dbReference type="SMART" id="SM00137">
    <property type="entry name" value="MAM"/>
    <property type="match status" value="1"/>
</dbReference>
<dbReference type="PANTHER" id="PTHR23282:SF101">
    <property type="entry name" value="MAM DOMAIN-CONTAINING PROTEIN"/>
    <property type="match status" value="1"/>
</dbReference>
<dbReference type="PROSITE" id="PS50060">
    <property type="entry name" value="MAM_2"/>
    <property type="match status" value="1"/>
</dbReference>
<feature type="domain" description="MAM" evidence="1">
    <location>
        <begin position="119"/>
        <end position="269"/>
    </location>
</feature>
<comment type="caution">
    <text evidence="2">The sequence shown here is derived from an EMBL/GenBank/DDBJ whole genome shotgun (WGS) entry which is preliminary data.</text>
</comment>
<dbReference type="AlphaFoldDB" id="A0A9W9YU42"/>
<dbReference type="PANTHER" id="PTHR23282">
    <property type="entry name" value="APICAL ENDOSOMAL GLYCOPROTEIN PRECURSOR"/>
    <property type="match status" value="1"/>
</dbReference>
<dbReference type="InterPro" id="IPR013320">
    <property type="entry name" value="ConA-like_dom_sf"/>
</dbReference>
<evidence type="ECO:0000313" key="3">
    <source>
        <dbReference type="Proteomes" id="UP001163046"/>
    </source>
</evidence>
<dbReference type="Gene3D" id="2.60.120.200">
    <property type="match status" value="1"/>
</dbReference>
<keyword evidence="3" id="KW-1185">Reference proteome</keyword>
<evidence type="ECO:0000259" key="1">
    <source>
        <dbReference type="PROSITE" id="PS50060"/>
    </source>
</evidence>
<dbReference type="InterPro" id="IPR051560">
    <property type="entry name" value="MAM_domain-containing"/>
</dbReference>
<dbReference type="SUPFAM" id="SSF49899">
    <property type="entry name" value="Concanavalin A-like lectins/glucanases"/>
    <property type="match status" value="1"/>
</dbReference>
<protein>
    <recommendedName>
        <fullName evidence="1">MAM domain-containing protein</fullName>
    </recommendedName>
</protein>
<dbReference type="Pfam" id="PF00629">
    <property type="entry name" value="MAM"/>
    <property type="match status" value="1"/>
</dbReference>
<dbReference type="InterPro" id="IPR000998">
    <property type="entry name" value="MAM_dom"/>
</dbReference>
<reference evidence="2" key="1">
    <citation type="submission" date="2023-01" db="EMBL/GenBank/DDBJ databases">
        <title>Genome assembly of the deep-sea coral Lophelia pertusa.</title>
        <authorList>
            <person name="Herrera S."/>
            <person name="Cordes E."/>
        </authorList>
    </citation>
    <scope>NUCLEOTIDE SEQUENCE</scope>
    <source>
        <strain evidence="2">USNM1676648</strain>
        <tissue evidence="2">Polyp</tissue>
    </source>
</reference>
<evidence type="ECO:0000313" key="2">
    <source>
        <dbReference type="EMBL" id="KAJ7365584.1"/>
    </source>
</evidence>
<dbReference type="Proteomes" id="UP001163046">
    <property type="component" value="Unassembled WGS sequence"/>
</dbReference>
<organism evidence="2 3">
    <name type="scientific">Desmophyllum pertusum</name>
    <dbReference type="NCBI Taxonomy" id="174260"/>
    <lineage>
        <taxon>Eukaryota</taxon>
        <taxon>Metazoa</taxon>
        <taxon>Cnidaria</taxon>
        <taxon>Anthozoa</taxon>
        <taxon>Hexacorallia</taxon>
        <taxon>Scleractinia</taxon>
        <taxon>Caryophylliina</taxon>
        <taxon>Caryophylliidae</taxon>
        <taxon>Desmophyllum</taxon>
    </lineage>
</organism>
<proteinExistence type="predicted"/>
<dbReference type="GO" id="GO:0016020">
    <property type="term" value="C:membrane"/>
    <property type="evidence" value="ECO:0007669"/>
    <property type="project" value="InterPro"/>
</dbReference>
<dbReference type="EMBL" id="MU827303">
    <property type="protein sequence ID" value="KAJ7365584.1"/>
    <property type="molecule type" value="Genomic_DNA"/>
</dbReference>
<dbReference type="CDD" id="cd06263">
    <property type="entry name" value="MAM"/>
    <property type="match status" value="1"/>
</dbReference>
<dbReference type="OrthoDB" id="10063783at2759"/>
<name>A0A9W9YU42_9CNID</name>
<gene>
    <name evidence="2" type="ORF">OS493_005699</name>
</gene>